<dbReference type="AlphaFoldDB" id="A0A2A9HF96"/>
<reference evidence="1 2" key="1">
    <citation type="submission" date="2017-09" db="EMBL/GenBank/DDBJ databases">
        <title>Sequencing the genomes of two abundant thermophiles in Great Basin hot springs: Thermocrinis jamiesonii and novel Chloroflexi Thermoflexus hugenholtzii.</title>
        <authorList>
            <person name="Hedlund B."/>
        </authorList>
    </citation>
    <scope>NUCLEOTIDE SEQUENCE [LARGE SCALE GENOMIC DNA]</scope>
    <source>
        <strain evidence="1 2">G233</strain>
    </source>
</reference>
<name>A0A2A9HF96_TEPT2</name>
<evidence type="ECO:0000313" key="1">
    <source>
        <dbReference type="EMBL" id="PFG74684.1"/>
    </source>
</evidence>
<organism evidence="1 2">
    <name type="scientific">Tepidiforma thermophila (strain KCTC 52669 / CGMCC 1.13589 / G233)</name>
    <dbReference type="NCBI Taxonomy" id="2761530"/>
    <lineage>
        <taxon>Bacteria</taxon>
        <taxon>Bacillati</taxon>
        <taxon>Chloroflexota</taxon>
        <taxon>Tepidiformia</taxon>
        <taxon>Tepidiformales</taxon>
        <taxon>Tepidiformaceae</taxon>
        <taxon>Tepidiforma</taxon>
    </lineage>
</organism>
<comment type="caution">
    <text evidence="1">The sequence shown here is derived from an EMBL/GenBank/DDBJ whole genome shotgun (WGS) entry which is preliminary data.</text>
</comment>
<accession>A0A2A9HF96</accession>
<gene>
    <name evidence="1" type="ORF">A9A59_1921</name>
</gene>
<keyword evidence="2" id="KW-1185">Reference proteome</keyword>
<protein>
    <submittedName>
        <fullName evidence="1">Uncharacterized protein</fullName>
    </submittedName>
</protein>
<evidence type="ECO:0000313" key="2">
    <source>
        <dbReference type="Proteomes" id="UP000223071"/>
    </source>
</evidence>
<sequence>MAVATEPAGSVSYEGPSPDTEFLGYAQANFLVTVPGWKAREVAVLLNAPAARRLIRELGREDTPELRDELARIVGEAWLRRVVEGRAPFESIVTVSNGFLDEHPDLLAEVRATAAS</sequence>
<dbReference type="Proteomes" id="UP000223071">
    <property type="component" value="Unassembled WGS sequence"/>
</dbReference>
<dbReference type="EMBL" id="PDJQ01000001">
    <property type="protein sequence ID" value="PFG74684.1"/>
    <property type="molecule type" value="Genomic_DNA"/>
</dbReference>
<dbReference type="RefSeq" id="WP_098504052.1">
    <property type="nucleotide sequence ID" value="NZ_PDJQ01000001.1"/>
</dbReference>
<proteinExistence type="predicted"/>